<reference evidence="1" key="1">
    <citation type="journal article" date="2015" name="Nature">
        <title>Complex archaea that bridge the gap between prokaryotes and eukaryotes.</title>
        <authorList>
            <person name="Spang A."/>
            <person name="Saw J.H."/>
            <person name="Jorgensen S.L."/>
            <person name="Zaremba-Niedzwiedzka K."/>
            <person name="Martijn J."/>
            <person name="Lind A.E."/>
            <person name="van Eijk R."/>
            <person name="Schleper C."/>
            <person name="Guy L."/>
            <person name="Ettema T.J."/>
        </authorList>
    </citation>
    <scope>NUCLEOTIDE SEQUENCE</scope>
</reference>
<dbReference type="EMBL" id="LAZR01000220">
    <property type="protein sequence ID" value="KKN81123.1"/>
    <property type="molecule type" value="Genomic_DNA"/>
</dbReference>
<protein>
    <submittedName>
        <fullName evidence="1">Uncharacterized protein</fullName>
    </submittedName>
</protein>
<gene>
    <name evidence="1" type="ORF">LCGC14_0323420</name>
</gene>
<accession>A0A0F9WQV2</accession>
<dbReference type="AlphaFoldDB" id="A0A0F9WQV2"/>
<sequence length="125" mass="13107">MAAFYGVTGIVSLGTNDSNIKGWKLTVTRSTHDTTVFETGGAQKFKTFIGGHTEWSGSFEALADDTNLLTLADFDGVAAALSLTDGDGNTYTGNVILSNTAMENDHNDVAKFTSDFQGTGTLAVS</sequence>
<organism evidence="1">
    <name type="scientific">marine sediment metagenome</name>
    <dbReference type="NCBI Taxonomy" id="412755"/>
    <lineage>
        <taxon>unclassified sequences</taxon>
        <taxon>metagenomes</taxon>
        <taxon>ecological metagenomes</taxon>
    </lineage>
</organism>
<comment type="caution">
    <text evidence="1">The sequence shown here is derived from an EMBL/GenBank/DDBJ whole genome shotgun (WGS) entry which is preliminary data.</text>
</comment>
<proteinExistence type="predicted"/>
<evidence type="ECO:0000313" key="1">
    <source>
        <dbReference type="EMBL" id="KKN81123.1"/>
    </source>
</evidence>
<name>A0A0F9WQV2_9ZZZZ</name>